<keyword evidence="2" id="KW-1185">Reference proteome</keyword>
<gene>
    <name evidence="1" type="ORF">JIN84_09265</name>
</gene>
<proteinExistence type="predicted"/>
<dbReference type="EMBL" id="JAENIK010000010">
    <property type="protein sequence ID" value="MBK1815805.1"/>
    <property type="molecule type" value="Genomic_DNA"/>
</dbReference>
<dbReference type="AlphaFoldDB" id="A0A934R5F9"/>
<comment type="caution">
    <text evidence="1">The sequence shown here is derived from an EMBL/GenBank/DDBJ whole genome shotgun (WGS) entry which is preliminary data.</text>
</comment>
<protein>
    <submittedName>
        <fullName evidence="1">Uncharacterized protein</fullName>
    </submittedName>
</protein>
<name>A0A934R5F9_9BACT</name>
<organism evidence="1 2">
    <name type="scientific">Luteolibacter yonseiensis</name>
    <dbReference type="NCBI Taxonomy" id="1144680"/>
    <lineage>
        <taxon>Bacteria</taxon>
        <taxon>Pseudomonadati</taxon>
        <taxon>Verrucomicrobiota</taxon>
        <taxon>Verrucomicrobiia</taxon>
        <taxon>Verrucomicrobiales</taxon>
        <taxon>Verrucomicrobiaceae</taxon>
        <taxon>Luteolibacter</taxon>
    </lineage>
</organism>
<dbReference type="RefSeq" id="WP_200350768.1">
    <property type="nucleotide sequence ID" value="NZ_BAABHZ010000009.1"/>
</dbReference>
<accession>A0A934R5F9</accession>
<dbReference type="Proteomes" id="UP000600139">
    <property type="component" value="Unassembled WGS sequence"/>
</dbReference>
<reference evidence="1" key="1">
    <citation type="submission" date="2021-01" db="EMBL/GenBank/DDBJ databases">
        <title>Modified the classification status of verrucomicrobia.</title>
        <authorList>
            <person name="Feng X."/>
        </authorList>
    </citation>
    <scope>NUCLEOTIDE SEQUENCE</scope>
    <source>
        <strain evidence="1">JCM 18052</strain>
    </source>
</reference>
<evidence type="ECO:0000313" key="1">
    <source>
        <dbReference type="EMBL" id="MBK1815805.1"/>
    </source>
</evidence>
<sequence length="127" mass="14513">MPYKPTPANAQWTKLTLPIQPFQAARLEITTTDSQRFYIAEVSIHPKAPGSDEPAVEIVIPYVGKNLWELSDHKVTLSPKTIQQFEKTTTAEGECRYRLHVPQAEIFKDTTPPPQWPRLFSEQILEP</sequence>
<evidence type="ECO:0000313" key="2">
    <source>
        <dbReference type="Proteomes" id="UP000600139"/>
    </source>
</evidence>